<feature type="transmembrane region" description="Helical" evidence="1">
    <location>
        <begin position="35"/>
        <end position="51"/>
    </location>
</feature>
<keyword evidence="1" id="KW-0812">Transmembrane</keyword>
<keyword evidence="1" id="KW-0472">Membrane</keyword>
<name>A0A1M6NIZ2_9ACTN</name>
<protein>
    <submittedName>
        <fullName evidence="2">Uncharacterized protein</fullName>
    </submittedName>
</protein>
<evidence type="ECO:0000313" key="3">
    <source>
        <dbReference type="Proteomes" id="UP000184512"/>
    </source>
</evidence>
<keyword evidence="3" id="KW-1185">Reference proteome</keyword>
<dbReference type="AlphaFoldDB" id="A0A1M6NIZ2"/>
<dbReference type="EMBL" id="FQZG01000117">
    <property type="protein sequence ID" value="SHJ95718.1"/>
    <property type="molecule type" value="Genomic_DNA"/>
</dbReference>
<reference evidence="2 3" key="1">
    <citation type="submission" date="2016-11" db="EMBL/GenBank/DDBJ databases">
        <authorList>
            <person name="Jaros S."/>
            <person name="Januszkiewicz K."/>
            <person name="Wedrychowicz H."/>
        </authorList>
    </citation>
    <scope>NUCLEOTIDE SEQUENCE [LARGE SCALE GENOMIC DNA]</scope>
    <source>
        <strain evidence="2 3">DSM 12906</strain>
    </source>
</reference>
<dbReference type="Proteomes" id="UP000184512">
    <property type="component" value="Unassembled WGS sequence"/>
</dbReference>
<proteinExistence type="predicted"/>
<evidence type="ECO:0000256" key="1">
    <source>
        <dbReference type="SAM" id="Phobius"/>
    </source>
</evidence>
<dbReference type="STRING" id="1123357.SAMN02745244_03650"/>
<keyword evidence="1" id="KW-1133">Transmembrane helix</keyword>
<sequence length="55" mass="5756">MGSKVSYPISSATCFMVASWASSIAVGFWRNSPTVIVFGVVVVLGIGYVVLSRAS</sequence>
<feature type="transmembrane region" description="Helical" evidence="1">
    <location>
        <begin position="7"/>
        <end position="29"/>
    </location>
</feature>
<evidence type="ECO:0000313" key="2">
    <source>
        <dbReference type="EMBL" id="SHJ95718.1"/>
    </source>
</evidence>
<gene>
    <name evidence="2" type="ORF">SAMN02745244_03650</name>
</gene>
<accession>A0A1M6NIZ2</accession>
<organism evidence="2 3">
    <name type="scientific">Tessaracoccus bendigoensis DSM 12906</name>
    <dbReference type="NCBI Taxonomy" id="1123357"/>
    <lineage>
        <taxon>Bacteria</taxon>
        <taxon>Bacillati</taxon>
        <taxon>Actinomycetota</taxon>
        <taxon>Actinomycetes</taxon>
        <taxon>Propionibacteriales</taxon>
        <taxon>Propionibacteriaceae</taxon>
        <taxon>Tessaracoccus</taxon>
    </lineage>
</organism>